<dbReference type="Gene3D" id="2.60.120.620">
    <property type="entry name" value="q2cbj1_9rhob like domain"/>
    <property type="match status" value="1"/>
</dbReference>
<dbReference type="EMBL" id="CP007782">
    <property type="protein sequence ID" value="AIO30925.1"/>
    <property type="molecule type" value="Genomic_DNA"/>
</dbReference>
<evidence type="ECO:0000313" key="3">
    <source>
        <dbReference type="EMBL" id="AIO30925.1"/>
    </source>
</evidence>
<keyword evidence="1" id="KW-0408">Iron</keyword>
<dbReference type="AlphaFoldDB" id="A0AAN0RNE8"/>
<dbReference type="InterPro" id="IPR005123">
    <property type="entry name" value="Oxoglu/Fe-dep_dioxygenase_dom"/>
</dbReference>
<keyword evidence="4" id="KW-1185">Reference proteome</keyword>
<sequence length="258" mass="29557">MTNTQATLRFDAERVDADEGSVDAPIDAKLAAIDWRAFECDLTRDGYALLPAMLAQSLCREVADYFPQERRFRSRIVMERYAFGRGEYKYFARPLPDIVGQLRESLYARLAPIANRWHGLMRIDTRFPDTLEAFHAVCRHAGQTRPTPLLLRYQENDYCCLHQDLYGEFVFPLQAIFLLDEPGRDFDGGELLLTESDPKKPGRAEVVPLRQGDAVVLAVNHRPVKSSRGFYRASLRHGVSRVRRGERRTLGVIFHDAK</sequence>
<keyword evidence="1" id="KW-0560">Oxidoreductase</keyword>
<dbReference type="KEGG" id="bcen:DM39_6630"/>
<gene>
    <name evidence="3" type="ORF">DM39_6630</name>
</gene>
<feature type="domain" description="Fe2OG dioxygenase" evidence="2">
    <location>
        <begin position="144"/>
        <end position="257"/>
    </location>
</feature>
<dbReference type="GO" id="GO:0016491">
    <property type="term" value="F:oxidoreductase activity"/>
    <property type="evidence" value="ECO:0007669"/>
    <property type="project" value="UniProtKB-KW"/>
</dbReference>
<reference evidence="3 4" key="1">
    <citation type="submission" date="2014-05" db="EMBL/GenBank/DDBJ databases">
        <authorList>
            <person name="Bishop-Lilly K.A."/>
            <person name="Broomall S.M."/>
            <person name="Chain P.S."/>
            <person name="Chertkov O."/>
            <person name="Coyne S.R."/>
            <person name="Daligault H.E."/>
            <person name="Davenport K.W."/>
            <person name="Erkkila T."/>
            <person name="Frey K.G."/>
            <person name="Gibbons H.S."/>
            <person name="Gu W."/>
            <person name="Jaissle J."/>
            <person name="Johnson S.L."/>
            <person name="Koroleva G.I."/>
            <person name="Ladner J.T."/>
            <person name="Lo C.-C."/>
            <person name="Minogue T.D."/>
            <person name="Munk C."/>
            <person name="Palacios G.F."/>
            <person name="Redden C.L."/>
            <person name="Rosenzweig C.N."/>
            <person name="Scholz M.B."/>
            <person name="Teshima H."/>
            <person name="Xu Y."/>
        </authorList>
    </citation>
    <scope>NUCLEOTIDE SEQUENCE [LARGE SCALE GENOMIC DNA]</scope>
    <source>
        <strain evidence="3 4">DDS 22E-1</strain>
    </source>
</reference>
<proteinExistence type="inferred from homology"/>
<protein>
    <submittedName>
        <fullName evidence="3">Oxygenase, catalysing oxidative methylation of damaged DNA family protein</fullName>
    </submittedName>
</protein>
<keyword evidence="1" id="KW-0479">Metal-binding</keyword>
<accession>A0AAN0RNE8</accession>
<evidence type="ECO:0000313" key="4">
    <source>
        <dbReference type="Proteomes" id="UP000029413"/>
    </source>
</evidence>
<evidence type="ECO:0000256" key="1">
    <source>
        <dbReference type="RuleBase" id="RU003682"/>
    </source>
</evidence>
<comment type="similarity">
    <text evidence="1">Belongs to the iron/ascorbate-dependent oxidoreductase family.</text>
</comment>
<dbReference type="PROSITE" id="PS51471">
    <property type="entry name" value="FE2OG_OXY"/>
    <property type="match status" value="1"/>
</dbReference>
<organism evidence="3 4">
    <name type="scientific">Burkholderia cenocepacia</name>
    <dbReference type="NCBI Taxonomy" id="95486"/>
    <lineage>
        <taxon>Bacteria</taxon>
        <taxon>Pseudomonadati</taxon>
        <taxon>Pseudomonadota</taxon>
        <taxon>Betaproteobacteria</taxon>
        <taxon>Burkholderiales</taxon>
        <taxon>Burkholderiaceae</taxon>
        <taxon>Burkholderia</taxon>
        <taxon>Burkholderia cepacia complex</taxon>
    </lineage>
</organism>
<dbReference type="Pfam" id="PF09859">
    <property type="entry name" value="Oxygenase-NA"/>
    <property type="match status" value="1"/>
</dbReference>
<dbReference type="GO" id="GO:0046872">
    <property type="term" value="F:metal ion binding"/>
    <property type="evidence" value="ECO:0007669"/>
    <property type="project" value="UniProtKB-KW"/>
</dbReference>
<dbReference type="Proteomes" id="UP000029413">
    <property type="component" value="Chromosome 3"/>
</dbReference>
<name>A0AAN0RNE8_9BURK</name>
<dbReference type="InterPro" id="IPR018655">
    <property type="entry name" value="DUF2086"/>
</dbReference>
<evidence type="ECO:0000259" key="2">
    <source>
        <dbReference type="PROSITE" id="PS51471"/>
    </source>
</evidence>